<dbReference type="EMBL" id="JAKUML010000016">
    <property type="protein sequence ID" value="MCJ8147177.1"/>
    <property type="molecule type" value="Genomic_DNA"/>
</dbReference>
<accession>A0A9X1WZW2</accession>
<keyword evidence="2" id="KW-1185">Reference proteome</keyword>
<organism evidence="1 2">
    <name type="scientific">Acinetobacter sedimenti</name>
    <dbReference type="NCBI Taxonomy" id="2919922"/>
    <lineage>
        <taxon>Bacteria</taxon>
        <taxon>Pseudomonadati</taxon>
        <taxon>Pseudomonadota</taxon>
        <taxon>Gammaproteobacteria</taxon>
        <taxon>Moraxellales</taxon>
        <taxon>Moraxellaceae</taxon>
        <taxon>Acinetobacter</taxon>
    </lineage>
</organism>
<dbReference type="Proteomes" id="UP001139701">
    <property type="component" value="Unassembled WGS sequence"/>
</dbReference>
<dbReference type="RefSeq" id="WP_241572762.1">
    <property type="nucleotide sequence ID" value="NZ_JAKUML010000016.1"/>
</dbReference>
<gene>
    <name evidence="1" type="ORF">MKI79_09780</name>
</gene>
<reference evidence="1" key="1">
    <citation type="submission" date="2022-02" db="EMBL/GenBank/DDBJ databases">
        <title>Acinetobacter A3.8 sp. nov., isolated from Sediment (Zhairuo Island).</title>
        <authorList>
            <person name="Zheng K."/>
        </authorList>
    </citation>
    <scope>NUCLEOTIDE SEQUENCE</scope>
    <source>
        <strain evidence="1">A3.8</strain>
    </source>
</reference>
<comment type="caution">
    <text evidence="1">The sequence shown here is derived from an EMBL/GenBank/DDBJ whole genome shotgun (WGS) entry which is preliminary data.</text>
</comment>
<evidence type="ECO:0000313" key="2">
    <source>
        <dbReference type="Proteomes" id="UP001139701"/>
    </source>
</evidence>
<proteinExistence type="predicted"/>
<name>A0A9X1WZW2_9GAMM</name>
<dbReference type="AlphaFoldDB" id="A0A9X1WZW2"/>
<dbReference type="PROSITE" id="PS51257">
    <property type="entry name" value="PROKAR_LIPOPROTEIN"/>
    <property type="match status" value="1"/>
</dbReference>
<sequence>MNKLAYLFTFISPVLFFGCQTTAQQFNGKSGYEIISQSKQTTTLKYTLSANADQAKIQAKLQSACQKVLGSDKTYMINILGSSEVNTQVTNTSAQGVDIGQTRATFGLSNTPSLSGTDEYASRQGLETQPRTLNVILYTCSA</sequence>
<evidence type="ECO:0000313" key="1">
    <source>
        <dbReference type="EMBL" id="MCJ8147177.1"/>
    </source>
</evidence>
<protein>
    <submittedName>
        <fullName evidence="1">Uncharacterized protein</fullName>
    </submittedName>
</protein>